<dbReference type="SFLD" id="SFLDG00002">
    <property type="entry name" value="C1.7:_P-type_atpase_like"/>
    <property type="match status" value="1"/>
</dbReference>
<evidence type="ECO:0000256" key="16">
    <source>
        <dbReference type="ARBA" id="ARBA00023136"/>
    </source>
</evidence>
<dbReference type="Gene3D" id="2.70.150.10">
    <property type="entry name" value="Calcium-transporting ATPase, cytoplasmic transduction domain A"/>
    <property type="match status" value="1"/>
</dbReference>
<keyword evidence="7" id="KW-0479">Metal-binding</keyword>
<dbReference type="InterPro" id="IPR001757">
    <property type="entry name" value="P_typ_ATPase"/>
</dbReference>
<dbReference type="InterPro" id="IPR018303">
    <property type="entry name" value="ATPase_P-typ_P_site"/>
</dbReference>
<comment type="catalytic activity">
    <reaction evidence="21">
        <text>Na(+)(in) + ATP + H2O = Na(+)(out) + ADP + phosphate + H(+)</text>
        <dbReference type="Rhea" id="RHEA:14633"/>
        <dbReference type="ChEBI" id="CHEBI:15377"/>
        <dbReference type="ChEBI" id="CHEBI:15378"/>
        <dbReference type="ChEBI" id="CHEBI:29101"/>
        <dbReference type="ChEBI" id="CHEBI:30616"/>
        <dbReference type="ChEBI" id="CHEBI:43474"/>
        <dbReference type="ChEBI" id="CHEBI:456216"/>
        <dbReference type="EC" id="7.2.2.3"/>
    </reaction>
    <physiologicalReaction direction="left-to-right" evidence="21">
        <dbReference type="Rhea" id="RHEA:14634"/>
    </physiologicalReaction>
</comment>
<feature type="transmembrane region" description="Helical" evidence="22">
    <location>
        <begin position="313"/>
        <end position="337"/>
    </location>
</feature>
<keyword evidence="12" id="KW-1278">Translocase</keyword>
<evidence type="ECO:0000256" key="9">
    <source>
        <dbReference type="ARBA" id="ARBA00022840"/>
    </source>
</evidence>
<evidence type="ECO:0000256" key="11">
    <source>
        <dbReference type="ARBA" id="ARBA00022958"/>
    </source>
</evidence>
<dbReference type="SUPFAM" id="SSF81660">
    <property type="entry name" value="Metal cation-transporting ATPase, ATP-binding domain N"/>
    <property type="match status" value="1"/>
</dbReference>
<proteinExistence type="inferred from homology"/>
<dbReference type="NCBIfam" id="TIGR01523">
    <property type="entry name" value="ATPase-IID_K-Na"/>
    <property type="match status" value="1"/>
</dbReference>
<dbReference type="InterPro" id="IPR008250">
    <property type="entry name" value="ATPase_P-typ_transduc_dom_A_sf"/>
</dbReference>
<feature type="transmembrane region" description="Helical" evidence="22">
    <location>
        <begin position="93"/>
        <end position="112"/>
    </location>
</feature>
<feature type="transmembrane region" description="Helical" evidence="22">
    <location>
        <begin position="1013"/>
        <end position="1032"/>
    </location>
</feature>
<name>Q6CJ82_KLULA</name>
<feature type="transmembrane region" description="Helical" evidence="22">
    <location>
        <begin position="933"/>
        <end position="951"/>
    </location>
</feature>
<dbReference type="FunFam" id="3.40.50.1000:FF:000047">
    <property type="entry name" value="Sodium P-type ATPase"/>
    <property type="match status" value="1"/>
</dbReference>
<evidence type="ECO:0000256" key="1">
    <source>
        <dbReference type="ARBA" id="ARBA00001946"/>
    </source>
</evidence>
<dbReference type="FunFam" id="1.20.1110.10:FF:000015">
    <property type="entry name" value="Sodium ion P-type ATPase"/>
    <property type="match status" value="1"/>
</dbReference>
<organism evidence="24 25">
    <name type="scientific">Kluyveromyces lactis (strain ATCC 8585 / CBS 2359 / DSM 70799 / NBRC 1267 / NRRL Y-1140 / WM37)</name>
    <name type="common">Yeast</name>
    <name type="synonym">Candida sphaerica</name>
    <dbReference type="NCBI Taxonomy" id="284590"/>
    <lineage>
        <taxon>Eukaryota</taxon>
        <taxon>Fungi</taxon>
        <taxon>Dikarya</taxon>
        <taxon>Ascomycota</taxon>
        <taxon>Saccharomycotina</taxon>
        <taxon>Saccharomycetes</taxon>
        <taxon>Saccharomycetales</taxon>
        <taxon>Saccharomycetaceae</taxon>
        <taxon>Kluyveromyces</taxon>
    </lineage>
</organism>
<evidence type="ECO:0000256" key="18">
    <source>
        <dbReference type="ARBA" id="ARBA00035017"/>
    </source>
</evidence>
<dbReference type="GO" id="GO:0006813">
    <property type="term" value="P:potassium ion transport"/>
    <property type="evidence" value="ECO:0007669"/>
    <property type="project" value="UniProtKB-KW"/>
</dbReference>
<dbReference type="GeneID" id="2895467"/>
<dbReference type="SUPFAM" id="SSF81665">
    <property type="entry name" value="Calcium ATPase, transmembrane domain M"/>
    <property type="match status" value="1"/>
</dbReference>
<dbReference type="SFLD" id="SFLDF00027">
    <property type="entry name" value="p-type_atpase"/>
    <property type="match status" value="1"/>
</dbReference>
<keyword evidence="25" id="KW-1185">Reference proteome</keyword>
<dbReference type="GO" id="GO:0008554">
    <property type="term" value="F:P-type sodium transporter activity"/>
    <property type="evidence" value="ECO:0007669"/>
    <property type="project" value="UniProtKB-EC"/>
</dbReference>
<keyword evidence="8" id="KW-0547">Nucleotide-binding</keyword>
<dbReference type="Gene3D" id="3.40.50.1000">
    <property type="entry name" value="HAD superfamily/HAD-like"/>
    <property type="match status" value="1"/>
</dbReference>
<evidence type="ECO:0000313" key="24">
    <source>
        <dbReference type="EMBL" id="CAG98715.1"/>
    </source>
</evidence>
<protein>
    <recommendedName>
        <fullName evidence="19">P-type Na(+) transporter</fullName>
        <ecNumber evidence="19">7.2.2.3</ecNumber>
    </recommendedName>
</protein>
<dbReference type="InterPro" id="IPR036412">
    <property type="entry name" value="HAD-like_sf"/>
</dbReference>
<dbReference type="Pfam" id="PF13246">
    <property type="entry name" value="Cation_ATPase"/>
    <property type="match status" value="1"/>
</dbReference>
<evidence type="ECO:0000256" key="2">
    <source>
        <dbReference type="ARBA" id="ARBA00004651"/>
    </source>
</evidence>
<keyword evidence="6 22" id="KW-0812">Transmembrane</keyword>
<evidence type="ECO:0000256" key="6">
    <source>
        <dbReference type="ARBA" id="ARBA00022692"/>
    </source>
</evidence>
<dbReference type="InterPro" id="IPR004014">
    <property type="entry name" value="ATPase_P-typ_cation-transptr_N"/>
</dbReference>
<reference evidence="24 25" key="1">
    <citation type="journal article" date="2004" name="Nature">
        <title>Genome evolution in yeasts.</title>
        <authorList>
            <consortium name="Genolevures"/>
            <person name="Dujon B."/>
            <person name="Sherman D."/>
            <person name="Fischer G."/>
            <person name="Durrens P."/>
            <person name="Casaregola S."/>
            <person name="Lafontaine I."/>
            <person name="de Montigny J."/>
            <person name="Marck C."/>
            <person name="Neuveglise C."/>
            <person name="Talla E."/>
            <person name="Goffard N."/>
            <person name="Frangeul L."/>
            <person name="Aigle M."/>
            <person name="Anthouard V."/>
            <person name="Babour A."/>
            <person name="Barbe V."/>
            <person name="Barnay S."/>
            <person name="Blanchin S."/>
            <person name="Beckerich J.M."/>
            <person name="Beyne E."/>
            <person name="Bleykasten C."/>
            <person name="Boisrame A."/>
            <person name="Boyer J."/>
            <person name="Cattolico L."/>
            <person name="Confanioleri F."/>
            <person name="de Daruvar A."/>
            <person name="Despons L."/>
            <person name="Fabre E."/>
            <person name="Fairhead C."/>
            <person name="Ferry-Dumazet H."/>
            <person name="Groppi A."/>
            <person name="Hantraye F."/>
            <person name="Hennequin C."/>
            <person name="Jauniaux N."/>
            <person name="Joyet P."/>
            <person name="Kachouri R."/>
            <person name="Kerrest A."/>
            <person name="Koszul R."/>
            <person name="Lemaire M."/>
            <person name="Lesur I."/>
            <person name="Ma L."/>
            <person name="Muller H."/>
            <person name="Nicaud J.M."/>
            <person name="Nikolski M."/>
            <person name="Oztas S."/>
            <person name="Ozier-Kalogeropoulos O."/>
            <person name="Pellenz S."/>
            <person name="Potier S."/>
            <person name="Richard G.F."/>
            <person name="Straub M.L."/>
            <person name="Suleau A."/>
            <person name="Swennene D."/>
            <person name="Tekaia F."/>
            <person name="Wesolowski-Louvel M."/>
            <person name="Westhof E."/>
            <person name="Wirth B."/>
            <person name="Zeniou-Meyer M."/>
            <person name="Zivanovic I."/>
            <person name="Bolotin-Fukuhara M."/>
            <person name="Thierry A."/>
            <person name="Bouchier C."/>
            <person name="Caudron B."/>
            <person name="Scarpelli C."/>
            <person name="Gaillardin C."/>
            <person name="Weissenbach J."/>
            <person name="Wincker P."/>
            <person name="Souciet J.L."/>
        </authorList>
    </citation>
    <scope>NUCLEOTIDE SEQUENCE [LARGE SCALE GENOMIC DNA]</scope>
    <source>
        <strain evidence="25">ATCC 8585 / CBS 2359 / DSM 70799 / NBRC 1267 / NRRL Y-1140 / WM37</strain>
    </source>
</reference>
<keyword evidence="9" id="KW-0067">ATP-binding</keyword>
<evidence type="ECO:0000256" key="22">
    <source>
        <dbReference type="SAM" id="Phobius"/>
    </source>
</evidence>
<dbReference type="InterPro" id="IPR044492">
    <property type="entry name" value="P_typ_ATPase_HD_dom"/>
</dbReference>
<dbReference type="SFLD" id="SFLDS00003">
    <property type="entry name" value="Haloacid_Dehalogenase"/>
    <property type="match status" value="1"/>
</dbReference>
<feature type="transmembrane region" description="Helical" evidence="22">
    <location>
        <begin position="878"/>
        <end position="906"/>
    </location>
</feature>
<evidence type="ECO:0000256" key="5">
    <source>
        <dbReference type="ARBA" id="ARBA00022538"/>
    </source>
</evidence>
<evidence type="ECO:0000256" key="19">
    <source>
        <dbReference type="ARBA" id="ARBA00035029"/>
    </source>
</evidence>
<evidence type="ECO:0000256" key="15">
    <source>
        <dbReference type="ARBA" id="ARBA00023065"/>
    </source>
</evidence>
<dbReference type="PROSITE" id="PS00154">
    <property type="entry name" value="ATPASE_E1_E2"/>
    <property type="match status" value="1"/>
</dbReference>
<dbReference type="SUPFAM" id="SSF81653">
    <property type="entry name" value="Calcium ATPase, transduction domain A"/>
    <property type="match status" value="1"/>
</dbReference>
<dbReference type="CDD" id="cd02086">
    <property type="entry name" value="P-type_ATPase_Na_ENA"/>
    <property type="match status" value="1"/>
</dbReference>
<feature type="transmembrane region" description="Helical" evidence="22">
    <location>
        <begin position="67"/>
        <end position="87"/>
    </location>
</feature>
<dbReference type="Pfam" id="PF00122">
    <property type="entry name" value="E1-E2_ATPase"/>
    <property type="match status" value="1"/>
</dbReference>
<evidence type="ECO:0000256" key="8">
    <source>
        <dbReference type="ARBA" id="ARBA00022741"/>
    </source>
</evidence>
<feature type="transmembrane region" description="Helical" evidence="22">
    <location>
        <begin position="841"/>
        <end position="858"/>
    </location>
</feature>
<dbReference type="AlphaFoldDB" id="Q6CJ82"/>
<dbReference type="SMART" id="SM00831">
    <property type="entry name" value="Cation_ATPase_N"/>
    <property type="match status" value="1"/>
</dbReference>
<dbReference type="EMBL" id="CR382126">
    <property type="protein sequence ID" value="CAG98715.1"/>
    <property type="molecule type" value="Genomic_DNA"/>
</dbReference>
<comment type="similarity">
    <text evidence="18">Belongs to the cation transport ATPase (P-type) (TC 3.A.3) family. Type IID subfamily.</text>
</comment>
<dbReference type="Pfam" id="PF00689">
    <property type="entry name" value="Cation_ATPase_C"/>
    <property type="match status" value="1"/>
</dbReference>
<dbReference type="Proteomes" id="UP000000598">
    <property type="component" value="Chromosome F"/>
</dbReference>
<gene>
    <name evidence="24" type="ORF">KLLA0_F20658g</name>
</gene>
<dbReference type="PANTHER" id="PTHR42861">
    <property type="entry name" value="CALCIUM-TRANSPORTING ATPASE"/>
    <property type="match status" value="1"/>
</dbReference>
<dbReference type="KEGG" id="kla:KLLA0_F20658g"/>
<dbReference type="InterPro" id="IPR006414">
    <property type="entry name" value="P-type_ATPase_IID"/>
</dbReference>
<evidence type="ECO:0000256" key="3">
    <source>
        <dbReference type="ARBA" id="ARBA00022448"/>
    </source>
</evidence>
<keyword evidence="11" id="KW-0630">Potassium</keyword>
<keyword evidence="4" id="KW-1003">Cell membrane</keyword>
<dbReference type="InterPro" id="IPR023298">
    <property type="entry name" value="ATPase_P-typ_TM_dom_sf"/>
</dbReference>
<keyword evidence="15" id="KW-0406">Ion transport</keyword>
<dbReference type="InParanoid" id="Q6CJ82"/>
<dbReference type="InterPro" id="IPR006068">
    <property type="entry name" value="ATPase_P-typ_cation-transptr_C"/>
</dbReference>
<evidence type="ECO:0000256" key="17">
    <source>
        <dbReference type="ARBA" id="ARBA00023201"/>
    </source>
</evidence>
<comment type="cofactor">
    <cofactor evidence="1">
        <name>Mg(2+)</name>
        <dbReference type="ChEBI" id="CHEBI:18420"/>
    </cofactor>
</comment>
<evidence type="ECO:0000256" key="7">
    <source>
        <dbReference type="ARBA" id="ARBA00022723"/>
    </source>
</evidence>
<dbReference type="InterPro" id="IPR059000">
    <property type="entry name" value="ATPase_P-type_domA"/>
</dbReference>
<feature type="transmembrane region" description="Helical" evidence="22">
    <location>
        <begin position="980"/>
        <end position="1001"/>
    </location>
</feature>
<evidence type="ECO:0000256" key="12">
    <source>
        <dbReference type="ARBA" id="ARBA00022967"/>
    </source>
</evidence>
<dbReference type="STRING" id="284590.Q6CJ82"/>
<dbReference type="NCBIfam" id="TIGR01494">
    <property type="entry name" value="ATPase_P-type"/>
    <property type="match status" value="3"/>
</dbReference>
<dbReference type="GO" id="GO:0046872">
    <property type="term" value="F:metal ion binding"/>
    <property type="evidence" value="ECO:0007669"/>
    <property type="project" value="UniProtKB-KW"/>
</dbReference>
<evidence type="ECO:0000259" key="23">
    <source>
        <dbReference type="SMART" id="SM00831"/>
    </source>
</evidence>
<dbReference type="EC" id="7.2.2.3" evidence="19"/>
<dbReference type="PaxDb" id="284590-Q6CJ82"/>
<comment type="subcellular location">
    <subcellularLocation>
        <location evidence="2">Cell membrane</location>
        <topology evidence="2">Multi-pass membrane protein</topology>
    </subcellularLocation>
</comment>
<keyword evidence="3" id="KW-0813">Transport</keyword>
<dbReference type="Gene3D" id="3.40.1110.10">
    <property type="entry name" value="Calcium-transporting ATPase, cytoplasmic domain N"/>
    <property type="match status" value="1"/>
</dbReference>
<dbReference type="GO" id="GO:0016887">
    <property type="term" value="F:ATP hydrolysis activity"/>
    <property type="evidence" value="ECO:0007669"/>
    <property type="project" value="InterPro"/>
</dbReference>
<feature type="transmembrane region" description="Helical" evidence="22">
    <location>
        <begin position="286"/>
        <end position="307"/>
    </location>
</feature>
<dbReference type="OMA" id="VCCGQFD"/>
<feature type="transmembrane region" description="Helical" evidence="22">
    <location>
        <begin position="804"/>
        <end position="821"/>
    </location>
</feature>
<feature type="domain" description="Cation-transporting P-type ATPase N-terminal" evidence="23">
    <location>
        <begin position="18"/>
        <end position="92"/>
    </location>
</feature>
<keyword evidence="13 22" id="KW-1133">Transmembrane helix</keyword>
<evidence type="ECO:0000256" key="13">
    <source>
        <dbReference type="ARBA" id="ARBA00022989"/>
    </source>
</evidence>
<dbReference type="HOGENOM" id="CLU_002360_3_3_1"/>
<evidence type="ECO:0000313" key="25">
    <source>
        <dbReference type="Proteomes" id="UP000000598"/>
    </source>
</evidence>
<keyword evidence="10" id="KW-0460">Magnesium</keyword>
<accession>Q6CJ82</accession>
<dbReference type="RefSeq" id="XP_456007.1">
    <property type="nucleotide sequence ID" value="XM_456007.1"/>
</dbReference>
<keyword evidence="16 22" id="KW-0472">Membrane</keyword>
<dbReference type="SUPFAM" id="SSF56784">
    <property type="entry name" value="HAD-like"/>
    <property type="match status" value="1"/>
</dbReference>
<dbReference type="FunCoup" id="Q6CJ82">
    <property type="interactions" value="81"/>
</dbReference>
<comment type="catalytic activity">
    <reaction evidence="20">
        <text>K(+)(in) + ATP + H2O = K(+)(out) + ADP + phosphate + H(+)</text>
        <dbReference type="Rhea" id="RHEA:75815"/>
        <dbReference type="ChEBI" id="CHEBI:15377"/>
        <dbReference type="ChEBI" id="CHEBI:15378"/>
        <dbReference type="ChEBI" id="CHEBI:29103"/>
        <dbReference type="ChEBI" id="CHEBI:30616"/>
        <dbReference type="ChEBI" id="CHEBI:43474"/>
        <dbReference type="ChEBI" id="CHEBI:456216"/>
    </reaction>
</comment>
<dbReference type="FunFam" id="3.40.1110.10:FF:000039">
    <property type="entry name" value="Sodium P-type ATPase"/>
    <property type="match status" value="1"/>
</dbReference>
<evidence type="ECO:0000256" key="21">
    <source>
        <dbReference type="ARBA" id="ARBA00049499"/>
    </source>
</evidence>
<evidence type="ECO:0000256" key="14">
    <source>
        <dbReference type="ARBA" id="ARBA00023053"/>
    </source>
</evidence>
<evidence type="ECO:0000256" key="20">
    <source>
        <dbReference type="ARBA" id="ARBA00048599"/>
    </source>
</evidence>
<dbReference type="eggNOG" id="KOG0202">
    <property type="taxonomic scope" value="Eukaryota"/>
</dbReference>
<keyword evidence="17" id="KW-0739">Sodium transport</keyword>
<dbReference type="InterPro" id="IPR023214">
    <property type="entry name" value="HAD_sf"/>
</dbReference>
<sequence>MGTKIKEIPADSPYARNDFHVLTAPQVEKLLSTHINQGLNNTQIAERLSLVGENTLGDDTKINIKGILISQICNAMIMVLIISMVITLAIKDWISGGVLAFVVGINVVIGAYQEYNASKTMNSLKSLSTPSAHVIRDGNDITIQSKELVPGDICIIKVGDTVPADLRLLESINLETDEALLTGESLPVAKSHSEVYEKDTPVGDRLNLAFAASTVTKGRATGIVIKTALNTEIGKIAKSLKSETSFISKDENKSFGQNLWITLKETIGSFLGTNVGTPLHRKLSQLAILLFVVAVIFAIVVMGTQKYRVNKQVAIYAICVAISMIPSSLVVVLTITMSAGAKVMATRNVIVRKLDSLEALGAVNDICSDKTGTLTQGKMIAKQVWIPQFGTITVQESNEPFNPTIGEIHLIPKFSPYQYKHDDEEDVGIIPDFKSKYLAGELGPLNVSLFDQWLYTATLANIATVFQDSETQDWKAHGDPTEIAIQVFATRMDLPRHVLTGEDKDDEKDARANSSFEHVAEFPFDSSVKRMSAIYKNTEDPATPIYEVFTKGAFERVLQCCDSWYTTPDGKPSPLSKEDLETIQKNVDTLSSEGLRVLAFAKKSFNESEFNANKDKLLKERDFVECKLTFLGLIGIYDPPRQESLAAVKKCHQAGINVHMLTGDFPGTAKSIAQEVGILPHNLYHYPKEVVNFMVMAATDFDALSDQEIDDLRVLPLVIARCAPQTKVRMIEALHRRSKFCAMTGDGVNDSPSLKIANVGIAMGINGSDVAKDASDIVLSDDNFASILNAVEEGRRMSDNIQKFVLQLLAENVAQALYLMVGLCFVDKEGFSVFPLSPVEVLWIIVVTSCFPAMGLGLEKASVDVMEKPPKDAKAVVFTWEVIIDMLVYGVIMAACCMACFVTVLYGTGDGNLGSDCNDALGETCHLVFRGRAAAFATMTWCALILAWEVVDMRRSFFMMNPESETPYTQVFKDIWSNQFLFWSIVGGFCSVFPVVYIPVINDKVFLHYNISYEWGFAIGFSFAFWAGVELYKYGKRHYFGIKDRVDNPENDLEKRAVHDPFEQYTTSFSRMNTFHNDEKTI</sequence>
<dbReference type="Pfam" id="PF00690">
    <property type="entry name" value="Cation_ATPase_N"/>
    <property type="match status" value="1"/>
</dbReference>
<dbReference type="FunFam" id="2.70.150.10:FF:000016">
    <property type="entry name" value="Calcium-transporting P-type ATPase putative"/>
    <property type="match status" value="1"/>
</dbReference>
<dbReference type="PRINTS" id="PR00119">
    <property type="entry name" value="CATATPASE"/>
</dbReference>
<dbReference type="Gene3D" id="1.20.1110.10">
    <property type="entry name" value="Calcium-transporting ATPase, transmembrane domain"/>
    <property type="match status" value="1"/>
</dbReference>
<dbReference type="InterPro" id="IPR023299">
    <property type="entry name" value="ATPase_P-typ_cyto_dom_N"/>
</dbReference>
<dbReference type="GO" id="GO:0005524">
    <property type="term" value="F:ATP binding"/>
    <property type="evidence" value="ECO:0007669"/>
    <property type="project" value="UniProtKB-KW"/>
</dbReference>
<evidence type="ECO:0000256" key="4">
    <source>
        <dbReference type="ARBA" id="ARBA00022475"/>
    </source>
</evidence>
<keyword evidence="14" id="KW-0915">Sodium</keyword>
<dbReference type="GO" id="GO:0005886">
    <property type="term" value="C:plasma membrane"/>
    <property type="evidence" value="ECO:0007669"/>
    <property type="project" value="UniProtKB-SubCell"/>
</dbReference>
<evidence type="ECO:0000256" key="10">
    <source>
        <dbReference type="ARBA" id="ARBA00022842"/>
    </source>
</evidence>
<keyword evidence="5" id="KW-0633">Potassium transport</keyword>